<dbReference type="GO" id="GO:0043161">
    <property type="term" value="P:proteasome-mediated ubiquitin-dependent protein catabolic process"/>
    <property type="evidence" value="ECO:0007669"/>
    <property type="project" value="TreeGrafter"/>
</dbReference>
<dbReference type="GeneID" id="120283994"/>
<evidence type="ECO:0000313" key="3">
    <source>
        <dbReference type="RefSeq" id="XP_039146754.1"/>
    </source>
</evidence>
<dbReference type="PANTHER" id="PTHR10621:SF38">
    <property type="entry name" value="UBIQUITIN DOMAIN-CONTAINING PROTEIN 7SL RNA1-RELATED"/>
    <property type="match status" value="1"/>
</dbReference>
<dbReference type="AlphaFoldDB" id="A0AB40D539"/>
<evidence type="ECO:0000259" key="1">
    <source>
        <dbReference type="PROSITE" id="PS50053"/>
    </source>
</evidence>
<keyword evidence="2" id="KW-1185">Reference proteome</keyword>
<protein>
    <submittedName>
        <fullName evidence="3">Ubiquitin domain-containing protein 7SL RNA1-like</fullName>
    </submittedName>
</protein>
<accession>A0AB40D539</accession>
<dbReference type="InterPro" id="IPR000626">
    <property type="entry name" value="Ubiquitin-like_dom"/>
</dbReference>
<dbReference type="GO" id="GO:0043130">
    <property type="term" value="F:ubiquitin binding"/>
    <property type="evidence" value="ECO:0007669"/>
    <property type="project" value="TreeGrafter"/>
</dbReference>
<dbReference type="Proteomes" id="UP001515500">
    <property type="component" value="Chromosome 19"/>
</dbReference>
<reference evidence="3" key="1">
    <citation type="submission" date="2025-08" db="UniProtKB">
        <authorList>
            <consortium name="RefSeq"/>
        </authorList>
    </citation>
    <scope>IDENTIFICATION</scope>
</reference>
<dbReference type="InterPro" id="IPR029071">
    <property type="entry name" value="Ubiquitin-like_domsf"/>
</dbReference>
<dbReference type="GO" id="GO:0005654">
    <property type="term" value="C:nucleoplasm"/>
    <property type="evidence" value="ECO:0007669"/>
    <property type="project" value="TreeGrafter"/>
</dbReference>
<dbReference type="Pfam" id="PF00240">
    <property type="entry name" value="ubiquitin"/>
    <property type="match status" value="1"/>
</dbReference>
<feature type="domain" description="Ubiquitin-like" evidence="1">
    <location>
        <begin position="1"/>
        <end position="79"/>
    </location>
</feature>
<dbReference type="SUPFAM" id="SSF54236">
    <property type="entry name" value="Ubiquitin-like"/>
    <property type="match status" value="1"/>
</dbReference>
<evidence type="ECO:0000313" key="2">
    <source>
        <dbReference type="Proteomes" id="UP001515500"/>
    </source>
</evidence>
<dbReference type="Gene3D" id="3.10.20.90">
    <property type="entry name" value="Phosphatidylinositol 3-kinase Catalytic Subunit, Chain A, domain 1"/>
    <property type="match status" value="1"/>
</dbReference>
<dbReference type="PROSITE" id="PS50053">
    <property type="entry name" value="UBIQUITIN_2"/>
    <property type="match status" value="1"/>
</dbReference>
<dbReference type="PANTHER" id="PTHR10621">
    <property type="entry name" value="UV EXCISION REPAIR PROTEIN RAD23"/>
    <property type="match status" value="1"/>
</dbReference>
<dbReference type="GO" id="GO:0005829">
    <property type="term" value="C:cytosol"/>
    <property type="evidence" value="ECO:0007669"/>
    <property type="project" value="TreeGrafter"/>
</dbReference>
<gene>
    <name evidence="3" type="primary">LOC120283994</name>
</gene>
<dbReference type="SMART" id="SM00213">
    <property type="entry name" value="UBQ"/>
    <property type="match status" value="1"/>
</dbReference>
<sequence>MDVIIESKKDGESFQFELEIWFFSTVLEIKEKIHKYHGVPVDKQTLYIHGAAMENDRDTVYYEVLQGSKIKLVVDEEAEQEHLEDGDEIMDQQRTLKKYGVAKGMKVIVVMRRHAAEAAAGKKMTVMVLVRWTSISKIGMEVNVMKNVRELRKVLERLESLG</sequence>
<dbReference type="GO" id="GO:0031593">
    <property type="term" value="F:polyubiquitin modification-dependent protein binding"/>
    <property type="evidence" value="ECO:0007669"/>
    <property type="project" value="TreeGrafter"/>
</dbReference>
<proteinExistence type="predicted"/>
<name>A0AB40D539_DIOCR</name>
<dbReference type="RefSeq" id="XP_039146754.1">
    <property type="nucleotide sequence ID" value="XM_039290820.1"/>
</dbReference>
<organism evidence="2 3">
    <name type="scientific">Dioscorea cayennensis subsp. rotundata</name>
    <name type="common">White Guinea yam</name>
    <name type="synonym">Dioscorea rotundata</name>
    <dbReference type="NCBI Taxonomy" id="55577"/>
    <lineage>
        <taxon>Eukaryota</taxon>
        <taxon>Viridiplantae</taxon>
        <taxon>Streptophyta</taxon>
        <taxon>Embryophyta</taxon>
        <taxon>Tracheophyta</taxon>
        <taxon>Spermatophyta</taxon>
        <taxon>Magnoliopsida</taxon>
        <taxon>Liliopsida</taxon>
        <taxon>Dioscoreales</taxon>
        <taxon>Dioscoreaceae</taxon>
        <taxon>Dioscorea</taxon>
    </lineage>
</organism>
<dbReference type="GO" id="GO:0070628">
    <property type="term" value="F:proteasome binding"/>
    <property type="evidence" value="ECO:0007669"/>
    <property type="project" value="TreeGrafter"/>
</dbReference>
<dbReference type="CDD" id="cd17039">
    <property type="entry name" value="Ubl_ubiquitin_like"/>
    <property type="match status" value="1"/>
</dbReference>